<accession>A0ACB8B1P9</accession>
<proteinExistence type="predicted"/>
<dbReference type="Proteomes" id="UP000790709">
    <property type="component" value="Unassembled WGS sequence"/>
</dbReference>
<gene>
    <name evidence="1" type="ORF">BV22DRAFT_1022907</name>
</gene>
<evidence type="ECO:0000313" key="2">
    <source>
        <dbReference type="Proteomes" id="UP000790709"/>
    </source>
</evidence>
<protein>
    <submittedName>
        <fullName evidence="1">WD40 repeat-like protein</fullName>
    </submittedName>
</protein>
<evidence type="ECO:0000313" key="1">
    <source>
        <dbReference type="EMBL" id="KAH7919497.1"/>
    </source>
</evidence>
<name>A0ACB8B1P9_9AGAM</name>
<dbReference type="EMBL" id="MU266655">
    <property type="protein sequence ID" value="KAH7919497.1"/>
    <property type="molecule type" value="Genomic_DNA"/>
</dbReference>
<organism evidence="1 2">
    <name type="scientific">Leucogyrophana mollusca</name>
    <dbReference type="NCBI Taxonomy" id="85980"/>
    <lineage>
        <taxon>Eukaryota</taxon>
        <taxon>Fungi</taxon>
        <taxon>Dikarya</taxon>
        <taxon>Basidiomycota</taxon>
        <taxon>Agaricomycotina</taxon>
        <taxon>Agaricomycetes</taxon>
        <taxon>Agaricomycetidae</taxon>
        <taxon>Boletales</taxon>
        <taxon>Boletales incertae sedis</taxon>
        <taxon>Leucogyrophana</taxon>
    </lineage>
</organism>
<sequence length="607" mass="65889">MSSPSAERTSHPRTKATKVFKGHTDFVESVIYFPDGRHMASGSWDKTIRIWNVESGQQVGESLEHDSKVKAIAVSPDGGKIAGRVEGGVIMWDVVGRKRVREVKIDGHEEQGAYALMVSFSPNGRWIATASSDSTSIQLWDVDTGRPVRELQQHVDVIWCLSFSPDGAHIAAGSFVGSFRVLDISTGNTVVGPIQGHADAVTSLVYSPDSRLLVTGSYDKSIRVWDAATGREVGRPMLPRSAIQCIAMSADGKRIASASSDQTVRLWNLETRLQVFQGHSSSIESVAYFPDGRHIASGSRDKTIRIWNVESGKQQGEGLKHDAKVKAIAIAPDGMKIAGRVVGGLIVWDVVRRKRLREIKTDDDSEQSAYALIVAFSPDGRWIATASSASTSIQLWDVDTGSPVRELQQHVDVIWCLSFSPDGAHIATGSFKGSFRVLEISTGKTVVGPVQGHAGAVRSLVYSPDNRLLVTASADGNIRAWDPATGREMGGPMLQPKNVIRCVSISTDGKRIASASSDRILRLWNLETRLQVGDSFAGRPSDWKHSVAFSPNARFVVSGGTQDVYLWDTTVVLDSAVSVVPNSIHMAPVLTSSFRRLDLSPAFENHL</sequence>
<keyword evidence="2" id="KW-1185">Reference proteome</keyword>
<reference evidence="1" key="1">
    <citation type="journal article" date="2021" name="New Phytol.">
        <title>Evolutionary innovations through gain and loss of genes in the ectomycorrhizal Boletales.</title>
        <authorList>
            <person name="Wu G."/>
            <person name="Miyauchi S."/>
            <person name="Morin E."/>
            <person name="Kuo A."/>
            <person name="Drula E."/>
            <person name="Varga T."/>
            <person name="Kohler A."/>
            <person name="Feng B."/>
            <person name="Cao Y."/>
            <person name="Lipzen A."/>
            <person name="Daum C."/>
            <person name="Hundley H."/>
            <person name="Pangilinan J."/>
            <person name="Johnson J."/>
            <person name="Barry K."/>
            <person name="LaButti K."/>
            <person name="Ng V."/>
            <person name="Ahrendt S."/>
            <person name="Min B."/>
            <person name="Choi I.G."/>
            <person name="Park H."/>
            <person name="Plett J.M."/>
            <person name="Magnuson J."/>
            <person name="Spatafora J.W."/>
            <person name="Nagy L.G."/>
            <person name="Henrissat B."/>
            <person name="Grigoriev I.V."/>
            <person name="Yang Z.L."/>
            <person name="Xu J."/>
            <person name="Martin F.M."/>
        </authorList>
    </citation>
    <scope>NUCLEOTIDE SEQUENCE</scope>
    <source>
        <strain evidence="1">KUC20120723A-06</strain>
    </source>
</reference>
<comment type="caution">
    <text evidence="1">The sequence shown here is derived from an EMBL/GenBank/DDBJ whole genome shotgun (WGS) entry which is preliminary data.</text>
</comment>